<dbReference type="EMBL" id="BOOB01000012">
    <property type="protein sequence ID" value="GIH31554.1"/>
    <property type="molecule type" value="Genomic_DNA"/>
</dbReference>
<keyword evidence="3" id="KW-1185">Reference proteome</keyword>
<accession>A0ABQ4F9V8</accession>
<feature type="region of interest" description="Disordered" evidence="1">
    <location>
        <begin position="1"/>
        <end position="22"/>
    </location>
</feature>
<name>A0ABQ4F9V8_9ACTN</name>
<comment type="caution">
    <text evidence="2">The sequence shown here is derived from an EMBL/GenBank/DDBJ whole genome shotgun (WGS) entry which is preliminary data.</text>
</comment>
<dbReference type="Proteomes" id="UP000651728">
    <property type="component" value="Unassembled WGS sequence"/>
</dbReference>
<evidence type="ECO:0000256" key="1">
    <source>
        <dbReference type="SAM" id="MobiDB-lite"/>
    </source>
</evidence>
<organism evidence="2 3">
    <name type="scientific">Microbispora amethystogenes</name>
    <dbReference type="NCBI Taxonomy" id="1427754"/>
    <lineage>
        <taxon>Bacteria</taxon>
        <taxon>Bacillati</taxon>
        <taxon>Actinomycetota</taxon>
        <taxon>Actinomycetes</taxon>
        <taxon>Streptosporangiales</taxon>
        <taxon>Streptosporangiaceae</taxon>
        <taxon>Microbispora</taxon>
    </lineage>
</organism>
<feature type="region of interest" description="Disordered" evidence="1">
    <location>
        <begin position="304"/>
        <end position="327"/>
    </location>
</feature>
<reference evidence="2 3" key="1">
    <citation type="submission" date="2021-01" db="EMBL/GenBank/DDBJ databases">
        <title>Whole genome shotgun sequence of Microbispora amethystogenes NBRC 101907.</title>
        <authorList>
            <person name="Komaki H."/>
            <person name="Tamura T."/>
        </authorList>
    </citation>
    <scope>NUCLEOTIDE SEQUENCE [LARGE SCALE GENOMIC DNA]</scope>
    <source>
        <strain evidence="2 3">NBRC 101907</strain>
    </source>
</reference>
<protein>
    <submittedName>
        <fullName evidence="2">Uncharacterized protein</fullName>
    </submittedName>
</protein>
<dbReference type="RefSeq" id="WP_204284846.1">
    <property type="nucleotide sequence ID" value="NZ_BAABEJ010000006.1"/>
</dbReference>
<proteinExistence type="predicted"/>
<gene>
    <name evidence="2" type="ORF">Mam01_17180</name>
</gene>
<evidence type="ECO:0000313" key="2">
    <source>
        <dbReference type="EMBL" id="GIH31554.1"/>
    </source>
</evidence>
<feature type="compositionally biased region" description="Acidic residues" evidence="1">
    <location>
        <begin position="1"/>
        <end position="12"/>
    </location>
</feature>
<evidence type="ECO:0000313" key="3">
    <source>
        <dbReference type="Proteomes" id="UP000651728"/>
    </source>
</evidence>
<sequence>MSDQEATPEEGGEPVAPGEEETRDRVRQFYQGQTVINHFYQRVRAGTVGVSGEGADWSRRRSGPLTEAEITGSRDRYVPPPCYVEAAELLTEGRVRVLALVEPGRSQRRSGKRSGAINLLLTVAGTLVDLSPGYTLEELAARDYRKGYGYLLCGWAADGQDPEVTDFHVRALEKRLQEAEAHLVITGAAHTMPPVRQVTWGQPPPDRILRAYGLTGAPLEAAAQAITAEHIVADVVALARALARGERLDTALDGLEAVARRRVGDWFEQGPNQKQIFEMTAAVFTANLPERTFERLHGRLAAITDSQPHPPEGDAEAAPMPETRRRRVSGDSLLVVERGTDATGIPERRLTFRTYGYRGHVVSELWDRHGARVWEPVAEWLDDIVVEPDVGLRVEIAQGLALLAAEDFPYVHDTFLRPWAGASRGWTGQVVAANTLSWMCLNEGLPAHALRTAIRWSRSKNENVRTTSALAFSGEIAVRFPAEAVRRLWYLVQADDRTSGSARQALVLLFETLTTATGNALAVLDWLDRRVRTESRVGEAARPLLRTVLMVLSARDSDLGTPVAALQLRRRPDSADVLGRLWAALLVNRPYRRTSISTLHETLSCFDERDAGETEVVKALMAALARALPVRECPLLARDFRTYVMTRDLPRHRLEVFLSLLHLFFGSETDPPSHPPRGEL</sequence>